<sequence>MLPAACAGGGQQAGQQRGVLLQQQVAGIGAQLRAARQCLGGLRPALLQYGHQLGTQEVAVVAGVGVAGIFDPLQTMCLRIRQHLGARVRQQGAPQHAGGEGTLRAHRGQAVRAGSAQCAQQEGFGLIVAMVRKRQPFAGRQCGGKRDVACMACRRFQPQATVARDLYLRDL</sequence>
<dbReference type="EMBL" id="BAVB01000245">
    <property type="protein sequence ID" value="GAE50316.1"/>
    <property type="molecule type" value="Genomic_DNA"/>
</dbReference>
<name>W4S198_9XANT</name>
<accession>W4S198</accession>
<comment type="caution">
    <text evidence="1">The sequence shown here is derived from an EMBL/GenBank/DDBJ whole genome shotgun (WGS) entry which is preliminary data.</text>
</comment>
<protein>
    <submittedName>
        <fullName evidence="1">Uncharacterized protein</fullName>
    </submittedName>
</protein>
<organism evidence="1 2">
    <name type="scientific">Xanthomonas arboricola pv. pruni str. MAFF 311562</name>
    <dbReference type="NCBI Taxonomy" id="1414836"/>
    <lineage>
        <taxon>Bacteria</taxon>
        <taxon>Pseudomonadati</taxon>
        <taxon>Pseudomonadota</taxon>
        <taxon>Gammaproteobacteria</taxon>
        <taxon>Lysobacterales</taxon>
        <taxon>Lysobacteraceae</taxon>
        <taxon>Xanthomonas</taxon>
    </lineage>
</organism>
<evidence type="ECO:0000313" key="2">
    <source>
        <dbReference type="Proteomes" id="UP000019143"/>
    </source>
</evidence>
<gene>
    <name evidence="1" type="ORF">XPU_1848</name>
</gene>
<dbReference type="AlphaFoldDB" id="W4S198"/>
<proteinExistence type="predicted"/>
<reference evidence="1 2" key="1">
    <citation type="submission" date="2014-01" db="EMBL/GenBank/DDBJ databases">
        <title>Genome sequence and analysis of Xanthomonas arboricola pv. pruni.</title>
        <authorList>
            <person name="Fujikawa T."/>
            <person name="Nakazono-Nagaoka E."/>
        </authorList>
    </citation>
    <scope>NUCLEOTIDE SEQUENCE [LARGE SCALE GENOMIC DNA]</scope>
    <source>
        <strain evidence="2">MAFF 311562</strain>
    </source>
</reference>
<dbReference type="Proteomes" id="UP000019143">
    <property type="component" value="Unassembled WGS sequence"/>
</dbReference>
<evidence type="ECO:0000313" key="1">
    <source>
        <dbReference type="EMBL" id="GAE50316.1"/>
    </source>
</evidence>